<sequence>MELLAGLQGIYRDLAVIGGEILLLLGGFVATMLLARLVFRWLGSVPALENHRPRLVRLQRLVRAVLLLMLLILCLAVGGFNGYLISQKVDVFAYTRGWIAKIPPDFWPQLGLGLAKIFALVVSACFVLHWLRRLMGMLEARAKGYEQVQANDESITAFFASLTRILGNVTWLGVFILSAGFLDLPGPVVGVLWIILRIYLIVAIGLLVVKTVAAVVESLDALSKKYWYRENYLGWYERLSTLVPLLRRCLEYVIYVFVATGVLLQVEFIAHLATIGPRVVKAIGIVFLSKVVVAICNLLVDRALGPREDLEEAERKRRLTVNPIFKSLLEYGVYFIAFVLILKAFDLNPLPILAGAGIVGVVVGLGAQPLINDIVSGFFVLFENLFLVGDYVETGEARGTVEAIHMRTTRIRDPDGQVHILRNGQLGSVINYSKDYTHAVVEVGVAYESDLDRVYRVLAETGQRLMAENEFVLSPTEVKGLKEFGESELLIRTVTRVKPGHHRDVAFQLRKMIKEDFDRAGIEIPFARRVLIFRNEASQDTAAADSAQPLPGLGVQAGSAKGKD</sequence>
<keyword evidence="6 8" id="KW-0472">Membrane</keyword>
<dbReference type="InterPro" id="IPR045276">
    <property type="entry name" value="YbiO_bact"/>
</dbReference>
<evidence type="ECO:0000256" key="7">
    <source>
        <dbReference type="SAM" id="MobiDB-lite"/>
    </source>
</evidence>
<proteinExistence type="inferred from homology"/>
<evidence type="ECO:0000256" key="5">
    <source>
        <dbReference type="ARBA" id="ARBA00022989"/>
    </source>
</evidence>
<dbReference type="PANTHER" id="PTHR30460">
    <property type="entry name" value="MODERATE CONDUCTANCE MECHANOSENSITIVE CHANNEL YBIO"/>
    <property type="match status" value="1"/>
</dbReference>
<dbReference type="EMBL" id="AP024355">
    <property type="protein sequence ID" value="BCR03769.1"/>
    <property type="molecule type" value="Genomic_DNA"/>
</dbReference>
<feature type="transmembrane region" description="Helical" evidence="8">
    <location>
        <begin position="64"/>
        <end position="86"/>
    </location>
</feature>
<dbReference type="InterPro" id="IPR011066">
    <property type="entry name" value="MscS_channel_C_sf"/>
</dbReference>
<dbReference type="InterPro" id="IPR023408">
    <property type="entry name" value="MscS_beta-dom_sf"/>
</dbReference>
<feature type="transmembrane region" description="Helical" evidence="8">
    <location>
        <begin position="106"/>
        <end position="131"/>
    </location>
</feature>
<evidence type="ECO:0000256" key="6">
    <source>
        <dbReference type="ARBA" id="ARBA00023136"/>
    </source>
</evidence>
<organism evidence="12 13">
    <name type="scientific">Desulfuromonas versatilis</name>
    <dbReference type="NCBI Taxonomy" id="2802975"/>
    <lineage>
        <taxon>Bacteria</taxon>
        <taxon>Pseudomonadati</taxon>
        <taxon>Thermodesulfobacteriota</taxon>
        <taxon>Desulfuromonadia</taxon>
        <taxon>Desulfuromonadales</taxon>
        <taxon>Desulfuromonadaceae</taxon>
        <taxon>Desulfuromonas</taxon>
    </lineage>
</organism>
<evidence type="ECO:0000256" key="4">
    <source>
        <dbReference type="ARBA" id="ARBA00022692"/>
    </source>
</evidence>
<evidence type="ECO:0000256" key="8">
    <source>
        <dbReference type="SAM" id="Phobius"/>
    </source>
</evidence>
<feature type="region of interest" description="Disordered" evidence="7">
    <location>
        <begin position="542"/>
        <end position="564"/>
    </location>
</feature>
<dbReference type="InterPro" id="IPR006685">
    <property type="entry name" value="MscS_channel_2nd"/>
</dbReference>
<reference evidence="12 13" key="2">
    <citation type="journal article" date="2021" name="Int. J. Syst. Evol. Microbiol.">
        <title>Isolation and Polyphasic Characterization of Desulfuromonas versatilis sp. Nov., an Electrogenic Bacteria Capable of Versatile Metabolism Isolated from a Graphene Oxide-Reducing Enrichment Culture.</title>
        <authorList>
            <person name="Xie L."/>
            <person name="Yoshida N."/>
            <person name="Ishii S."/>
            <person name="Meng L."/>
        </authorList>
    </citation>
    <scope>NUCLEOTIDE SEQUENCE [LARGE SCALE GENOMIC DNA]</scope>
    <source>
        <strain evidence="12 13">NIT-T3</strain>
    </source>
</reference>
<dbReference type="Pfam" id="PF00924">
    <property type="entry name" value="MS_channel_2nd"/>
    <property type="match status" value="1"/>
</dbReference>
<dbReference type="Pfam" id="PF21082">
    <property type="entry name" value="MS_channel_3rd"/>
    <property type="match status" value="1"/>
</dbReference>
<dbReference type="SUPFAM" id="SSF50182">
    <property type="entry name" value="Sm-like ribonucleoproteins"/>
    <property type="match status" value="1"/>
</dbReference>
<dbReference type="InterPro" id="IPR011014">
    <property type="entry name" value="MscS_channel_TM-2"/>
</dbReference>
<dbReference type="InterPro" id="IPR049278">
    <property type="entry name" value="MS_channel_C"/>
</dbReference>
<feature type="transmembrane region" description="Helical" evidence="8">
    <location>
        <begin position="252"/>
        <end position="273"/>
    </location>
</feature>
<keyword evidence="5 8" id="KW-1133">Transmembrane helix</keyword>
<dbReference type="Gene3D" id="3.30.70.100">
    <property type="match status" value="1"/>
</dbReference>
<protein>
    <recommendedName>
        <fullName evidence="14">MscS Mechanosensitive ion channel</fullName>
    </recommendedName>
</protein>
<evidence type="ECO:0000259" key="11">
    <source>
        <dbReference type="Pfam" id="PF21088"/>
    </source>
</evidence>
<dbReference type="RefSeq" id="WP_221251216.1">
    <property type="nucleotide sequence ID" value="NZ_AP024355.1"/>
</dbReference>
<evidence type="ECO:0000313" key="12">
    <source>
        <dbReference type="EMBL" id="BCR03769.1"/>
    </source>
</evidence>
<dbReference type="PANTHER" id="PTHR30460:SF0">
    <property type="entry name" value="MODERATE CONDUCTANCE MECHANOSENSITIVE CHANNEL YBIO"/>
    <property type="match status" value="1"/>
</dbReference>
<accession>A0ABM8HMY0</accession>
<gene>
    <name evidence="12" type="ORF">DESUT3_08380</name>
</gene>
<dbReference type="InterPro" id="IPR049142">
    <property type="entry name" value="MS_channel_1st"/>
</dbReference>
<feature type="transmembrane region" description="Helical" evidence="8">
    <location>
        <begin position="324"/>
        <end position="345"/>
    </location>
</feature>
<feature type="transmembrane region" description="Helical" evidence="8">
    <location>
        <begin position="351"/>
        <end position="371"/>
    </location>
</feature>
<evidence type="ECO:0008006" key="14">
    <source>
        <dbReference type="Google" id="ProtNLM"/>
    </source>
</evidence>
<feature type="domain" description="Mechanosensitive ion channel transmembrane helices 2/3" evidence="11">
    <location>
        <begin position="329"/>
        <end position="368"/>
    </location>
</feature>
<keyword evidence="3" id="KW-1003">Cell membrane</keyword>
<keyword evidence="13" id="KW-1185">Reference proteome</keyword>
<feature type="domain" description="Mechanosensitive ion channel MscS C-terminal" evidence="10">
    <location>
        <begin position="440"/>
        <end position="524"/>
    </location>
</feature>
<dbReference type="Pfam" id="PF21088">
    <property type="entry name" value="MS_channel_1st"/>
    <property type="match status" value="1"/>
</dbReference>
<evidence type="ECO:0000259" key="10">
    <source>
        <dbReference type="Pfam" id="PF21082"/>
    </source>
</evidence>
<dbReference type="SUPFAM" id="SSF82689">
    <property type="entry name" value="Mechanosensitive channel protein MscS (YggB), C-terminal domain"/>
    <property type="match status" value="1"/>
</dbReference>
<name>A0ABM8HMY0_9BACT</name>
<reference evidence="12 13" key="1">
    <citation type="journal article" date="2016" name="C (Basel)">
        <title>Selective Growth of and Electricity Production by Marine Exoelectrogenic Bacteria in Self-Aggregated Hydrogel of Microbially Reduced Graphene Oxide.</title>
        <authorList>
            <person name="Yoshida N."/>
            <person name="Goto Y."/>
            <person name="Miyata Y."/>
        </authorList>
    </citation>
    <scope>NUCLEOTIDE SEQUENCE [LARGE SCALE GENOMIC DNA]</scope>
    <source>
        <strain evidence="12 13">NIT-T3</strain>
    </source>
</reference>
<feature type="transmembrane region" description="Helical" evidence="8">
    <location>
        <begin position="279"/>
        <end position="300"/>
    </location>
</feature>
<keyword evidence="4 8" id="KW-0812">Transmembrane</keyword>
<evidence type="ECO:0000256" key="2">
    <source>
        <dbReference type="ARBA" id="ARBA00008017"/>
    </source>
</evidence>
<feature type="transmembrane region" description="Helical" evidence="8">
    <location>
        <begin position="194"/>
        <end position="216"/>
    </location>
</feature>
<dbReference type="InterPro" id="IPR010920">
    <property type="entry name" value="LSM_dom_sf"/>
</dbReference>
<feature type="transmembrane region" description="Helical" evidence="8">
    <location>
        <begin position="165"/>
        <end position="182"/>
    </location>
</feature>
<evidence type="ECO:0000256" key="1">
    <source>
        <dbReference type="ARBA" id="ARBA00004651"/>
    </source>
</evidence>
<dbReference type="Proteomes" id="UP001319827">
    <property type="component" value="Chromosome"/>
</dbReference>
<evidence type="ECO:0000256" key="3">
    <source>
        <dbReference type="ARBA" id="ARBA00022475"/>
    </source>
</evidence>
<dbReference type="Gene3D" id="2.30.30.60">
    <property type="match status" value="1"/>
</dbReference>
<comment type="subcellular location">
    <subcellularLocation>
        <location evidence="1">Cell membrane</location>
        <topology evidence="1">Multi-pass membrane protein</topology>
    </subcellularLocation>
</comment>
<evidence type="ECO:0000313" key="13">
    <source>
        <dbReference type="Proteomes" id="UP001319827"/>
    </source>
</evidence>
<evidence type="ECO:0000259" key="9">
    <source>
        <dbReference type="Pfam" id="PF00924"/>
    </source>
</evidence>
<dbReference type="SUPFAM" id="SSF82861">
    <property type="entry name" value="Mechanosensitive channel protein MscS (YggB), transmembrane region"/>
    <property type="match status" value="1"/>
</dbReference>
<feature type="transmembrane region" description="Helical" evidence="8">
    <location>
        <begin position="21"/>
        <end position="43"/>
    </location>
</feature>
<comment type="similarity">
    <text evidence="2">Belongs to the MscS (TC 1.A.23) family.</text>
</comment>
<feature type="domain" description="Mechanosensitive ion channel MscS" evidence="9">
    <location>
        <begin position="370"/>
        <end position="434"/>
    </location>
</feature>
<dbReference type="Gene3D" id="1.10.287.1260">
    <property type="match status" value="1"/>
</dbReference>